<keyword evidence="1" id="KW-0812">Transmembrane</keyword>
<dbReference type="EMBL" id="HBIJ01007122">
    <property type="protein sequence ID" value="CAE0364279.1"/>
    <property type="molecule type" value="Transcribed_RNA"/>
</dbReference>
<feature type="transmembrane region" description="Helical" evidence="1">
    <location>
        <begin position="40"/>
        <end position="59"/>
    </location>
</feature>
<protein>
    <submittedName>
        <fullName evidence="2">Uncharacterized protein</fullName>
    </submittedName>
</protein>
<sequence>MSSRVVESDDEEDIRLIELKENNDTNLHHEGTKPLSVSRILFFFLLVLIFILPLLKALAHEGLYHRGTRPRYLPSESSVTAVVVWCLFSYILYSFQRQIAFSFAWKMHEKDSACHKEDIFRMTLYNIFLCVAGRVGARIDEGAIFFLSFCGVATIFFGVLFEMVKVFNIEFTKQCIRNPYALFFASFLIFILGSITVNHLSLIAATAQAPDTELNLFEAFALIAAVLMFHIGLSFAPGNSSAHWHHWYGGFLGSLFCVFDTFSSRIAQAMLIGIYFHGAALFGVEPCFTPDTIHEASLEHQHQRRTKIASSSETAK</sequence>
<keyword evidence="1" id="KW-0472">Membrane</keyword>
<keyword evidence="1" id="KW-1133">Transmembrane helix</keyword>
<gene>
    <name evidence="2" type="ORF">ALAG00032_LOCUS5020</name>
</gene>
<proteinExistence type="predicted"/>
<dbReference type="AlphaFoldDB" id="A0A7S3JVH7"/>
<reference evidence="2" key="1">
    <citation type="submission" date="2021-01" db="EMBL/GenBank/DDBJ databases">
        <authorList>
            <person name="Corre E."/>
            <person name="Pelletier E."/>
            <person name="Niang G."/>
            <person name="Scheremetjew M."/>
            <person name="Finn R."/>
            <person name="Kale V."/>
            <person name="Holt S."/>
            <person name="Cochrane G."/>
            <person name="Meng A."/>
            <person name="Brown T."/>
            <person name="Cohen L."/>
        </authorList>
    </citation>
    <scope>NUCLEOTIDE SEQUENCE</scope>
    <source>
        <strain evidence="2">CCMP1510</strain>
    </source>
</reference>
<evidence type="ECO:0000313" key="2">
    <source>
        <dbReference type="EMBL" id="CAE0364279.1"/>
    </source>
</evidence>
<evidence type="ECO:0000256" key="1">
    <source>
        <dbReference type="SAM" id="Phobius"/>
    </source>
</evidence>
<feature type="transmembrane region" description="Helical" evidence="1">
    <location>
        <begin position="144"/>
        <end position="161"/>
    </location>
</feature>
<organism evidence="2">
    <name type="scientific">Aureoumbra lagunensis</name>
    <dbReference type="NCBI Taxonomy" id="44058"/>
    <lineage>
        <taxon>Eukaryota</taxon>
        <taxon>Sar</taxon>
        <taxon>Stramenopiles</taxon>
        <taxon>Ochrophyta</taxon>
        <taxon>Pelagophyceae</taxon>
        <taxon>Pelagomonadales</taxon>
        <taxon>Aureoumbra</taxon>
    </lineage>
</organism>
<feature type="transmembrane region" description="Helical" evidence="1">
    <location>
        <begin position="79"/>
        <end position="99"/>
    </location>
</feature>
<name>A0A7S3JVH7_9STRA</name>
<accession>A0A7S3JVH7</accession>
<feature type="transmembrane region" description="Helical" evidence="1">
    <location>
        <begin position="216"/>
        <end position="238"/>
    </location>
</feature>
<feature type="transmembrane region" description="Helical" evidence="1">
    <location>
        <begin position="181"/>
        <end position="204"/>
    </location>
</feature>